<evidence type="ECO:0000313" key="3">
    <source>
        <dbReference type="Proteomes" id="UP000663873"/>
    </source>
</evidence>
<proteinExistence type="predicted"/>
<evidence type="ECO:0000313" key="2">
    <source>
        <dbReference type="EMBL" id="CAF4821014.1"/>
    </source>
</evidence>
<gene>
    <name evidence="2" type="ORF">UJA718_LOCUS42166</name>
</gene>
<protein>
    <submittedName>
        <fullName evidence="2">Uncharacterized protein</fullName>
    </submittedName>
</protein>
<name>A0A821Q8F4_9BILA</name>
<sequence>MEYDRVSTSFSIGGKIVRLITDNAPNNLSAFGELVIPGFESYFISEDDSEDSNYDPDEKKLKLSEGRRPNDDDIQNSFDKQEELLWLPCFIHTLQLAVKDGLNESEC</sequence>
<evidence type="ECO:0000256" key="1">
    <source>
        <dbReference type="SAM" id="MobiDB-lite"/>
    </source>
</evidence>
<keyword evidence="3" id="KW-1185">Reference proteome</keyword>
<feature type="non-terminal residue" evidence="2">
    <location>
        <position position="107"/>
    </location>
</feature>
<dbReference type="Proteomes" id="UP000663873">
    <property type="component" value="Unassembled WGS sequence"/>
</dbReference>
<feature type="compositionally biased region" description="Basic and acidic residues" evidence="1">
    <location>
        <begin position="56"/>
        <end position="71"/>
    </location>
</feature>
<reference evidence="2" key="1">
    <citation type="submission" date="2021-02" db="EMBL/GenBank/DDBJ databases">
        <authorList>
            <person name="Nowell W R."/>
        </authorList>
    </citation>
    <scope>NUCLEOTIDE SEQUENCE</scope>
</reference>
<comment type="caution">
    <text evidence="2">The sequence shown here is derived from an EMBL/GenBank/DDBJ whole genome shotgun (WGS) entry which is preliminary data.</text>
</comment>
<dbReference type="EMBL" id="CAJOBP010053141">
    <property type="protein sequence ID" value="CAF4821014.1"/>
    <property type="molecule type" value="Genomic_DNA"/>
</dbReference>
<organism evidence="2 3">
    <name type="scientific">Rotaria socialis</name>
    <dbReference type="NCBI Taxonomy" id="392032"/>
    <lineage>
        <taxon>Eukaryota</taxon>
        <taxon>Metazoa</taxon>
        <taxon>Spiralia</taxon>
        <taxon>Gnathifera</taxon>
        <taxon>Rotifera</taxon>
        <taxon>Eurotatoria</taxon>
        <taxon>Bdelloidea</taxon>
        <taxon>Philodinida</taxon>
        <taxon>Philodinidae</taxon>
        <taxon>Rotaria</taxon>
    </lineage>
</organism>
<feature type="region of interest" description="Disordered" evidence="1">
    <location>
        <begin position="47"/>
        <end position="75"/>
    </location>
</feature>
<accession>A0A821Q8F4</accession>
<dbReference type="AlphaFoldDB" id="A0A821Q8F4"/>